<gene>
    <name evidence="2" type="ORF">LLUT_LOCUS13774</name>
</gene>
<dbReference type="Proteomes" id="UP001497480">
    <property type="component" value="Unassembled WGS sequence"/>
</dbReference>
<feature type="compositionally biased region" description="Acidic residues" evidence="1">
    <location>
        <begin position="91"/>
        <end position="101"/>
    </location>
</feature>
<comment type="caution">
    <text evidence="2">The sequence shown here is derived from an EMBL/GenBank/DDBJ whole genome shotgun (WGS) entry which is preliminary data.</text>
</comment>
<accession>A0AAV1WTG2</accession>
<evidence type="ECO:0000256" key="1">
    <source>
        <dbReference type="SAM" id="MobiDB-lite"/>
    </source>
</evidence>
<proteinExistence type="predicted"/>
<reference evidence="2 3" key="1">
    <citation type="submission" date="2024-03" db="EMBL/GenBank/DDBJ databases">
        <authorList>
            <person name="Martinez-Hernandez J."/>
        </authorList>
    </citation>
    <scope>NUCLEOTIDE SEQUENCE [LARGE SCALE GENOMIC DNA]</scope>
</reference>
<keyword evidence="3" id="KW-1185">Reference proteome</keyword>
<protein>
    <submittedName>
        <fullName evidence="2">Uncharacterized protein</fullName>
    </submittedName>
</protein>
<evidence type="ECO:0000313" key="2">
    <source>
        <dbReference type="EMBL" id="CAL0312714.1"/>
    </source>
</evidence>
<evidence type="ECO:0000313" key="3">
    <source>
        <dbReference type="Proteomes" id="UP001497480"/>
    </source>
</evidence>
<sequence length="101" mass="10857">MEGLIKIIFTGEGNQVNAIFQALTAQKFFCRQRGDNALGHQLCLNGFPTTNIHGDRTQHVDEGGAHAFGGKRSMSFSRIEVGGGEDSNNNGEEDLSDDDGS</sequence>
<dbReference type="AlphaFoldDB" id="A0AAV1WTG2"/>
<feature type="compositionally biased region" description="Basic and acidic residues" evidence="1">
    <location>
        <begin position="54"/>
        <end position="64"/>
    </location>
</feature>
<dbReference type="EMBL" id="CAXHTB010000009">
    <property type="protein sequence ID" value="CAL0312714.1"/>
    <property type="molecule type" value="Genomic_DNA"/>
</dbReference>
<feature type="region of interest" description="Disordered" evidence="1">
    <location>
        <begin position="54"/>
        <end position="101"/>
    </location>
</feature>
<name>A0AAV1WTG2_LUPLU</name>
<organism evidence="2 3">
    <name type="scientific">Lupinus luteus</name>
    <name type="common">European yellow lupine</name>
    <dbReference type="NCBI Taxonomy" id="3873"/>
    <lineage>
        <taxon>Eukaryota</taxon>
        <taxon>Viridiplantae</taxon>
        <taxon>Streptophyta</taxon>
        <taxon>Embryophyta</taxon>
        <taxon>Tracheophyta</taxon>
        <taxon>Spermatophyta</taxon>
        <taxon>Magnoliopsida</taxon>
        <taxon>eudicotyledons</taxon>
        <taxon>Gunneridae</taxon>
        <taxon>Pentapetalae</taxon>
        <taxon>rosids</taxon>
        <taxon>fabids</taxon>
        <taxon>Fabales</taxon>
        <taxon>Fabaceae</taxon>
        <taxon>Papilionoideae</taxon>
        <taxon>50 kb inversion clade</taxon>
        <taxon>genistoids sensu lato</taxon>
        <taxon>core genistoids</taxon>
        <taxon>Genisteae</taxon>
        <taxon>Lupinus</taxon>
    </lineage>
</organism>